<protein>
    <recommendedName>
        <fullName evidence="3">protein disulfide-isomerase</fullName>
        <ecNumber evidence="3">5.3.4.1</ecNumber>
    </recommendedName>
</protein>
<dbReference type="STRING" id="7244.B4LT57"/>
<evidence type="ECO:0000313" key="9">
    <source>
        <dbReference type="Proteomes" id="UP000008792"/>
    </source>
</evidence>
<reference evidence="8 9" key="1">
    <citation type="journal article" date="2007" name="Nature">
        <title>Evolution of genes and genomes on the Drosophila phylogeny.</title>
        <authorList>
            <consortium name="Drosophila 12 Genomes Consortium"/>
            <person name="Clark A.G."/>
            <person name="Eisen M.B."/>
            <person name="Smith D.R."/>
            <person name="Bergman C.M."/>
            <person name="Oliver B."/>
            <person name="Markow T.A."/>
            <person name="Kaufman T.C."/>
            <person name="Kellis M."/>
            <person name="Gelbart W."/>
            <person name="Iyer V.N."/>
            <person name="Pollard D.A."/>
            <person name="Sackton T.B."/>
            <person name="Larracuente A.M."/>
            <person name="Singh N.D."/>
            <person name="Abad J.P."/>
            <person name="Abt D.N."/>
            <person name="Adryan B."/>
            <person name="Aguade M."/>
            <person name="Akashi H."/>
            <person name="Anderson W.W."/>
            <person name="Aquadro C.F."/>
            <person name="Ardell D.H."/>
            <person name="Arguello R."/>
            <person name="Artieri C.G."/>
            <person name="Barbash D.A."/>
            <person name="Barker D."/>
            <person name="Barsanti P."/>
            <person name="Batterham P."/>
            <person name="Batzoglou S."/>
            <person name="Begun D."/>
            <person name="Bhutkar A."/>
            <person name="Blanco E."/>
            <person name="Bosak S.A."/>
            <person name="Bradley R.K."/>
            <person name="Brand A.D."/>
            <person name="Brent M.R."/>
            <person name="Brooks A.N."/>
            <person name="Brown R.H."/>
            <person name="Butlin R.K."/>
            <person name="Caggese C."/>
            <person name="Calvi B.R."/>
            <person name="Bernardo de Carvalho A."/>
            <person name="Caspi A."/>
            <person name="Castrezana S."/>
            <person name="Celniker S.E."/>
            <person name="Chang J.L."/>
            <person name="Chapple C."/>
            <person name="Chatterji S."/>
            <person name="Chinwalla A."/>
            <person name="Civetta A."/>
            <person name="Clifton S.W."/>
            <person name="Comeron J.M."/>
            <person name="Costello J.C."/>
            <person name="Coyne J.A."/>
            <person name="Daub J."/>
            <person name="David R.G."/>
            <person name="Delcher A.L."/>
            <person name="Delehaunty K."/>
            <person name="Do C.B."/>
            <person name="Ebling H."/>
            <person name="Edwards K."/>
            <person name="Eickbush T."/>
            <person name="Evans J.D."/>
            <person name="Filipski A."/>
            <person name="Findeiss S."/>
            <person name="Freyhult E."/>
            <person name="Fulton L."/>
            <person name="Fulton R."/>
            <person name="Garcia A.C."/>
            <person name="Gardiner A."/>
            <person name="Garfield D.A."/>
            <person name="Garvin B.E."/>
            <person name="Gibson G."/>
            <person name="Gilbert D."/>
            <person name="Gnerre S."/>
            <person name="Godfrey J."/>
            <person name="Good R."/>
            <person name="Gotea V."/>
            <person name="Gravely B."/>
            <person name="Greenberg A.J."/>
            <person name="Griffiths-Jones S."/>
            <person name="Gross S."/>
            <person name="Guigo R."/>
            <person name="Gustafson E.A."/>
            <person name="Haerty W."/>
            <person name="Hahn M.W."/>
            <person name="Halligan D.L."/>
            <person name="Halpern A.L."/>
            <person name="Halter G.M."/>
            <person name="Han M.V."/>
            <person name="Heger A."/>
            <person name="Hillier L."/>
            <person name="Hinrichs A.S."/>
            <person name="Holmes I."/>
            <person name="Hoskins R.A."/>
            <person name="Hubisz M.J."/>
            <person name="Hultmark D."/>
            <person name="Huntley M.A."/>
            <person name="Jaffe D.B."/>
            <person name="Jagadeeshan S."/>
            <person name="Jeck W.R."/>
            <person name="Johnson J."/>
            <person name="Jones C.D."/>
            <person name="Jordan W.C."/>
            <person name="Karpen G.H."/>
            <person name="Kataoka E."/>
            <person name="Keightley P.D."/>
            <person name="Kheradpour P."/>
            <person name="Kirkness E.F."/>
            <person name="Koerich L.B."/>
            <person name="Kristiansen K."/>
            <person name="Kudrna D."/>
            <person name="Kulathinal R.J."/>
            <person name="Kumar S."/>
            <person name="Kwok R."/>
            <person name="Lander E."/>
            <person name="Langley C.H."/>
            <person name="Lapoint R."/>
            <person name="Lazzaro B.P."/>
            <person name="Lee S.J."/>
            <person name="Levesque L."/>
            <person name="Li R."/>
            <person name="Lin C.F."/>
            <person name="Lin M.F."/>
            <person name="Lindblad-Toh K."/>
            <person name="Llopart A."/>
            <person name="Long M."/>
            <person name="Low L."/>
            <person name="Lozovsky E."/>
            <person name="Lu J."/>
            <person name="Luo M."/>
            <person name="Machado C.A."/>
            <person name="Makalowski W."/>
            <person name="Marzo M."/>
            <person name="Matsuda M."/>
            <person name="Matzkin L."/>
            <person name="McAllister B."/>
            <person name="McBride C.S."/>
            <person name="McKernan B."/>
            <person name="McKernan K."/>
            <person name="Mendez-Lago M."/>
            <person name="Minx P."/>
            <person name="Mollenhauer M.U."/>
            <person name="Montooth K."/>
            <person name="Mount S.M."/>
            <person name="Mu X."/>
            <person name="Myers E."/>
            <person name="Negre B."/>
            <person name="Newfeld S."/>
            <person name="Nielsen R."/>
            <person name="Noor M.A."/>
            <person name="O'Grady P."/>
            <person name="Pachter L."/>
            <person name="Papaceit M."/>
            <person name="Parisi M.J."/>
            <person name="Parisi M."/>
            <person name="Parts L."/>
            <person name="Pedersen J.S."/>
            <person name="Pesole G."/>
            <person name="Phillippy A.M."/>
            <person name="Ponting C.P."/>
            <person name="Pop M."/>
            <person name="Porcelli D."/>
            <person name="Powell J.R."/>
            <person name="Prohaska S."/>
            <person name="Pruitt K."/>
            <person name="Puig M."/>
            <person name="Quesneville H."/>
            <person name="Ram K.R."/>
            <person name="Rand D."/>
            <person name="Rasmussen M.D."/>
            <person name="Reed L.K."/>
            <person name="Reenan R."/>
            <person name="Reily A."/>
            <person name="Remington K.A."/>
            <person name="Rieger T.T."/>
            <person name="Ritchie M.G."/>
            <person name="Robin C."/>
            <person name="Rogers Y.H."/>
            <person name="Rohde C."/>
            <person name="Rozas J."/>
            <person name="Rubenfield M.J."/>
            <person name="Ruiz A."/>
            <person name="Russo S."/>
            <person name="Salzberg S.L."/>
            <person name="Sanchez-Gracia A."/>
            <person name="Saranga D.J."/>
            <person name="Sato H."/>
            <person name="Schaeffer S.W."/>
            <person name="Schatz M.C."/>
            <person name="Schlenke T."/>
            <person name="Schwartz R."/>
            <person name="Segarra C."/>
            <person name="Singh R.S."/>
            <person name="Sirot L."/>
            <person name="Sirota M."/>
            <person name="Sisneros N.B."/>
            <person name="Smith C.D."/>
            <person name="Smith T.F."/>
            <person name="Spieth J."/>
            <person name="Stage D.E."/>
            <person name="Stark A."/>
            <person name="Stephan W."/>
            <person name="Strausberg R.L."/>
            <person name="Strempel S."/>
            <person name="Sturgill D."/>
            <person name="Sutton G."/>
            <person name="Sutton G.G."/>
            <person name="Tao W."/>
            <person name="Teichmann S."/>
            <person name="Tobari Y.N."/>
            <person name="Tomimura Y."/>
            <person name="Tsolas J.M."/>
            <person name="Valente V.L."/>
            <person name="Venter E."/>
            <person name="Venter J.C."/>
            <person name="Vicario S."/>
            <person name="Vieira F.G."/>
            <person name="Vilella A.J."/>
            <person name="Villasante A."/>
            <person name="Walenz B."/>
            <person name="Wang J."/>
            <person name="Wasserman M."/>
            <person name="Watts T."/>
            <person name="Wilson D."/>
            <person name="Wilson R.K."/>
            <person name="Wing R.A."/>
            <person name="Wolfner M.F."/>
            <person name="Wong A."/>
            <person name="Wong G.K."/>
            <person name="Wu C.I."/>
            <person name="Wu G."/>
            <person name="Yamamoto D."/>
            <person name="Yang H.P."/>
            <person name="Yang S.P."/>
            <person name="Yorke J.A."/>
            <person name="Yoshida K."/>
            <person name="Zdobnov E."/>
            <person name="Zhang P."/>
            <person name="Zhang Y."/>
            <person name="Zimin A.V."/>
            <person name="Baldwin J."/>
            <person name="Abdouelleil A."/>
            <person name="Abdulkadir J."/>
            <person name="Abebe A."/>
            <person name="Abera B."/>
            <person name="Abreu J."/>
            <person name="Acer S.C."/>
            <person name="Aftuck L."/>
            <person name="Alexander A."/>
            <person name="An P."/>
            <person name="Anderson E."/>
            <person name="Anderson S."/>
            <person name="Arachi H."/>
            <person name="Azer M."/>
            <person name="Bachantsang P."/>
            <person name="Barry A."/>
            <person name="Bayul T."/>
            <person name="Berlin A."/>
            <person name="Bessette D."/>
            <person name="Bloom T."/>
            <person name="Blye J."/>
            <person name="Boguslavskiy L."/>
            <person name="Bonnet C."/>
            <person name="Boukhgalter B."/>
            <person name="Bourzgui I."/>
            <person name="Brown A."/>
            <person name="Cahill P."/>
            <person name="Channer S."/>
            <person name="Cheshatsang Y."/>
            <person name="Chuda L."/>
            <person name="Citroen M."/>
            <person name="Collymore A."/>
            <person name="Cooke P."/>
            <person name="Costello M."/>
            <person name="D'Aco K."/>
            <person name="Daza R."/>
            <person name="De Haan G."/>
            <person name="DeGray S."/>
            <person name="DeMaso C."/>
            <person name="Dhargay N."/>
            <person name="Dooley K."/>
            <person name="Dooley E."/>
            <person name="Doricent M."/>
            <person name="Dorje P."/>
            <person name="Dorjee K."/>
            <person name="Dupes A."/>
            <person name="Elong R."/>
            <person name="Falk J."/>
            <person name="Farina A."/>
            <person name="Faro S."/>
            <person name="Ferguson D."/>
            <person name="Fisher S."/>
            <person name="Foley C.D."/>
            <person name="Franke A."/>
            <person name="Friedrich D."/>
            <person name="Gadbois L."/>
            <person name="Gearin G."/>
            <person name="Gearin C.R."/>
            <person name="Giannoukos G."/>
            <person name="Goode T."/>
            <person name="Graham J."/>
            <person name="Grandbois E."/>
            <person name="Grewal S."/>
            <person name="Gyaltsen K."/>
            <person name="Hafez N."/>
            <person name="Hagos B."/>
            <person name="Hall J."/>
            <person name="Henson C."/>
            <person name="Hollinger A."/>
            <person name="Honan T."/>
            <person name="Huard M.D."/>
            <person name="Hughes L."/>
            <person name="Hurhula B."/>
            <person name="Husby M.E."/>
            <person name="Kamat A."/>
            <person name="Kanga B."/>
            <person name="Kashin S."/>
            <person name="Khazanovich D."/>
            <person name="Kisner P."/>
            <person name="Lance K."/>
            <person name="Lara M."/>
            <person name="Lee W."/>
            <person name="Lennon N."/>
            <person name="Letendre F."/>
            <person name="LeVine R."/>
            <person name="Lipovsky A."/>
            <person name="Liu X."/>
            <person name="Liu J."/>
            <person name="Liu S."/>
            <person name="Lokyitsang T."/>
            <person name="Lokyitsang Y."/>
            <person name="Lubonja R."/>
            <person name="Lui A."/>
            <person name="MacDonald P."/>
            <person name="Magnisalis V."/>
            <person name="Maru K."/>
            <person name="Matthews C."/>
            <person name="McCusker W."/>
            <person name="McDonough S."/>
            <person name="Mehta T."/>
            <person name="Meldrim J."/>
            <person name="Meneus L."/>
            <person name="Mihai O."/>
            <person name="Mihalev A."/>
            <person name="Mihova T."/>
            <person name="Mittelman R."/>
            <person name="Mlenga V."/>
            <person name="Montmayeur A."/>
            <person name="Mulrain L."/>
            <person name="Navidi A."/>
            <person name="Naylor J."/>
            <person name="Negash T."/>
            <person name="Nguyen T."/>
            <person name="Nguyen N."/>
            <person name="Nicol R."/>
            <person name="Norbu C."/>
            <person name="Norbu N."/>
            <person name="Novod N."/>
            <person name="O'Neill B."/>
            <person name="Osman S."/>
            <person name="Markiewicz E."/>
            <person name="Oyono O.L."/>
            <person name="Patti C."/>
            <person name="Phunkhang P."/>
            <person name="Pierre F."/>
            <person name="Priest M."/>
            <person name="Raghuraman S."/>
            <person name="Rege F."/>
            <person name="Reyes R."/>
            <person name="Rise C."/>
            <person name="Rogov P."/>
            <person name="Ross K."/>
            <person name="Ryan E."/>
            <person name="Settipalli S."/>
            <person name="Shea T."/>
            <person name="Sherpa N."/>
            <person name="Shi L."/>
            <person name="Shih D."/>
            <person name="Sparrow T."/>
            <person name="Spaulding J."/>
            <person name="Stalker J."/>
            <person name="Stange-Thomann N."/>
            <person name="Stavropoulos S."/>
            <person name="Stone C."/>
            <person name="Strader C."/>
            <person name="Tesfaye S."/>
            <person name="Thomson T."/>
            <person name="Thoulutsang Y."/>
            <person name="Thoulutsang D."/>
            <person name="Topham K."/>
            <person name="Topping I."/>
            <person name="Tsamla T."/>
            <person name="Vassiliev H."/>
            <person name="Vo A."/>
            <person name="Wangchuk T."/>
            <person name="Wangdi T."/>
            <person name="Weiand M."/>
            <person name="Wilkinson J."/>
            <person name="Wilson A."/>
            <person name="Yadav S."/>
            <person name="Young G."/>
            <person name="Yu Q."/>
            <person name="Zembek L."/>
            <person name="Zhong D."/>
            <person name="Zimmer A."/>
            <person name="Zwirko Z."/>
            <person name="Jaffe D.B."/>
            <person name="Alvarez P."/>
            <person name="Brockman W."/>
            <person name="Butler J."/>
            <person name="Chin C."/>
            <person name="Gnerre S."/>
            <person name="Grabherr M."/>
            <person name="Kleber M."/>
            <person name="Mauceli E."/>
            <person name="MacCallum I."/>
        </authorList>
    </citation>
    <scope>NUCLEOTIDE SEQUENCE [LARGE SCALE GENOMIC DNA]</scope>
    <source>
        <strain evidence="9">Tucson 15010-1051.87</strain>
    </source>
</reference>
<dbReference type="AlphaFoldDB" id="B4LT57"/>
<dbReference type="InterPro" id="IPR013766">
    <property type="entry name" value="Thioredoxin_domain"/>
</dbReference>
<dbReference type="eggNOG" id="KOG0191">
    <property type="taxonomic scope" value="Eukaryota"/>
</dbReference>
<evidence type="ECO:0000313" key="8">
    <source>
        <dbReference type="EMBL" id="EDW63888.1"/>
    </source>
</evidence>
<dbReference type="InParanoid" id="B4LT57"/>
<evidence type="ECO:0000256" key="4">
    <source>
        <dbReference type="ARBA" id="ARBA00023157"/>
    </source>
</evidence>
<organism evidence="8 9">
    <name type="scientific">Drosophila virilis</name>
    <name type="common">Fruit fly</name>
    <dbReference type="NCBI Taxonomy" id="7244"/>
    <lineage>
        <taxon>Eukaryota</taxon>
        <taxon>Metazoa</taxon>
        <taxon>Ecdysozoa</taxon>
        <taxon>Arthropoda</taxon>
        <taxon>Hexapoda</taxon>
        <taxon>Insecta</taxon>
        <taxon>Pterygota</taxon>
        <taxon>Neoptera</taxon>
        <taxon>Endopterygota</taxon>
        <taxon>Diptera</taxon>
        <taxon>Brachycera</taxon>
        <taxon>Muscomorpha</taxon>
        <taxon>Ephydroidea</taxon>
        <taxon>Drosophilidae</taxon>
        <taxon>Drosophila</taxon>
    </lineage>
</organism>
<dbReference type="PhylomeDB" id="B4LT57"/>
<dbReference type="GO" id="GO:0003756">
    <property type="term" value="F:protein disulfide isomerase activity"/>
    <property type="evidence" value="ECO:0007669"/>
    <property type="project" value="UniProtKB-EC"/>
</dbReference>
<dbReference type="GO" id="GO:0015035">
    <property type="term" value="F:protein-disulfide reductase activity"/>
    <property type="evidence" value="ECO:0007669"/>
    <property type="project" value="TreeGrafter"/>
</dbReference>
<dbReference type="GO" id="GO:0034976">
    <property type="term" value="P:response to endoplasmic reticulum stress"/>
    <property type="evidence" value="ECO:0007669"/>
    <property type="project" value="TreeGrafter"/>
</dbReference>
<evidence type="ECO:0000256" key="6">
    <source>
        <dbReference type="ARBA" id="ARBA00023284"/>
    </source>
</evidence>
<comment type="catalytic activity">
    <reaction evidence="1">
        <text>Catalyzes the rearrangement of -S-S- bonds in proteins.</text>
        <dbReference type="EC" id="5.3.4.1"/>
    </reaction>
</comment>
<feature type="domain" description="Thioredoxin" evidence="7">
    <location>
        <begin position="26"/>
        <end position="148"/>
    </location>
</feature>
<dbReference type="HOGENOM" id="CLU_030311_0_0_1"/>
<dbReference type="SMR" id="B4LT57"/>
<dbReference type="GO" id="GO:0005788">
    <property type="term" value="C:endoplasmic reticulum lumen"/>
    <property type="evidence" value="ECO:0007669"/>
    <property type="project" value="UniProtKB-SubCell"/>
</dbReference>
<dbReference type="PANTHER" id="PTHR45815:SF3">
    <property type="entry name" value="PROTEIN DISULFIDE-ISOMERASE A6"/>
    <property type="match status" value="1"/>
</dbReference>
<evidence type="ECO:0000259" key="7">
    <source>
        <dbReference type="PROSITE" id="PS51352"/>
    </source>
</evidence>
<comment type="subcellular location">
    <subcellularLocation>
        <location evidence="2">Endoplasmic reticulum lumen</location>
    </subcellularLocation>
</comment>
<evidence type="ECO:0000256" key="3">
    <source>
        <dbReference type="ARBA" id="ARBA00012723"/>
    </source>
</evidence>
<dbReference type="Proteomes" id="UP000008792">
    <property type="component" value="Unassembled WGS sequence"/>
</dbReference>
<evidence type="ECO:0000256" key="5">
    <source>
        <dbReference type="ARBA" id="ARBA00023235"/>
    </source>
</evidence>
<dbReference type="Pfam" id="PF24541">
    <property type="entry name" value="Thioredox_PDIA6_C"/>
    <property type="match status" value="1"/>
</dbReference>
<keyword evidence="9" id="KW-1185">Reference proteome</keyword>
<dbReference type="InterPro" id="IPR017937">
    <property type="entry name" value="Thioredoxin_CS"/>
</dbReference>
<dbReference type="EC" id="5.3.4.1" evidence="3"/>
<dbReference type="PRINTS" id="PR00421">
    <property type="entry name" value="THIOREDOXIN"/>
</dbReference>
<evidence type="ECO:0000256" key="2">
    <source>
        <dbReference type="ARBA" id="ARBA00004319"/>
    </source>
</evidence>
<dbReference type="OMA" id="AIWVVQF"/>
<evidence type="ECO:0000256" key="1">
    <source>
        <dbReference type="ARBA" id="ARBA00001182"/>
    </source>
</evidence>
<name>B4LT57_DROVI</name>
<dbReference type="Gene3D" id="3.40.30.10">
    <property type="entry name" value="Glutaredoxin"/>
    <property type="match status" value="2"/>
</dbReference>
<dbReference type="PROSITE" id="PS51352">
    <property type="entry name" value="THIOREDOXIN_2"/>
    <property type="match status" value="2"/>
</dbReference>
<keyword evidence="5" id="KW-0413">Isomerase</keyword>
<gene>
    <name evidence="8" type="primary">Dvir\GJ10673</name>
    <name evidence="8" type="ORF">Dvir_GJ10673</name>
</gene>
<dbReference type="PROSITE" id="PS00194">
    <property type="entry name" value="THIOREDOXIN_1"/>
    <property type="match status" value="1"/>
</dbReference>
<keyword evidence="4" id="KW-1015">Disulfide bond</keyword>
<dbReference type="SUPFAM" id="SSF52833">
    <property type="entry name" value="Thioredoxin-like"/>
    <property type="match status" value="3"/>
</dbReference>
<dbReference type="InterPro" id="IPR036249">
    <property type="entry name" value="Thioredoxin-like_sf"/>
</dbReference>
<dbReference type="KEGG" id="dvi:6627843"/>
<dbReference type="PANTHER" id="PTHR45815">
    <property type="entry name" value="PROTEIN DISULFIDE-ISOMERASE A6"/>
    <property type="match status" value="1"/>
</dbReference>
<dbReference type="EMBL" id="CH940649">
    <property type="protein sequence ID" value="EDW63888.1"/>
    <property type="molecule type" value="Genomic_DNA"/>
</dbReference>
<feature type="domain" description="Thioredoxin" evidence="7">
    <location>
        <begin position="155"/>
        <end position="283"/>
    </location>
</feature>
<dbReference type="OrthoDB" id="10264505at2759"/>
<keyword evidence="6" id="KW-0676">Redox-active center</keyword>
<dbReference type="Pfam" id="PF00085">
    <property type="entry name" value="Thioredoxin"/>
    <property type="match status" value="2"/>
</dbReference>
<sequence>MSKVSKSWTLKVAAIVAVSSLFTLFVLVASNSIAFYSPADDVVELTASDFESTVLQDDAIWIVQFYAPWCSHCQAMLPEYKQLAKALKGVIKLGAVNSELHTELTAKYEIRGFPLIKIFGFDKQKPTDFFGPRTAKAMADMAVTEVNKNIKAAFGESLDVATDAASNSHCSESDVTELRADNFDRLVLNSADTWLVEFYTPWCPHCKNLAGDWIAAAKELKGKIKLGALDASAHKHKAAEHNVRSYPTIKYFPVQSKQPADAVEYSGQRTAAAIISWANSKPAALAPNVAEITDEASLFNACGHKSWCVISVLPTLLDCNAKCRNKLLGTLRELCAKYPAQQGWGWVWTEGGQQPALERGLRVGGFGYPALVVVNCRRMRYAVFKGSFSVAALNEFLGDIVKGRGRTSTVNCAQKPPIRSVIPWDGQDADAQLHSEAESERSITDEL</sequence>
<dbReference type="InterPro" id="IPR057305">
    <property type="entry name" value="Thioredox_PDIA6_C"/>
</dbReference>
<proteinExistence type="predicted"/>
<accession>B4LT57</accession>